<reference evidence="2" key="1">
    <citation type="submission" date="2017-03" db="EMBL/GenBank/DDBJ databases">
        <title>Phytopthora megakarya and P. palmivora, two closely related causual agents of cacao black pod achieved similar genome size and gene model numbers by different mechanisms.</title>
        <authorList>
            <person name="Ali S."/>
            <person name="Shao J."/>
            <person name="Larry D.J."/>
            <person name="Kronmiller B."/>
            <person name="Shen D."/>
            <person name="Strem M.D."/>
            <person name="Melnick R.L."/>
            <person name="Guiltinan M.J."/>
            <person name="Tyler B.M."/>
            <person name="Meinhardt L.W."/>
            <person name="Bailey B.A."/>
        </authorList>
    </citation>
    <scope>NUCLEOTIDE SEQUENCE [LARGE SCALE GENOMIC DNA]</scope>
    <source>
        <strain evidence="2">zdho120</strain>
    </source>
</reference>
<accession>A0A225UPV3</accession>
<keyword evidence="1" id="KW-0808">Transferase</keyword>
<keyword evidence="2" id="KW-1185">Reference proteome</keyword>
<feature type="non-terminal residue" evidence="1">
    <location>
        <position position="1"/>
    </location>
</feature>
<keyword evidence="1" id="KW-0548">Nucleotidyltransferase</keyword>
<keyword evidence="1" id="KW-0695">RNA-directed DNA polymerase</keyword>
<proteinExistence type="predicted"/>
<evidence type="ECO:0000313" key="2">
    <source>
        <dbReference type="Proteomes" id="UP000198211"/>
    </source>
</evidence>
<sequence>WKIHSAPAAAGLEELDFSQIRRLVALNPWGERLLLRLKLHVFSMYDPTSATMRCPHLSCLRVKDTTVYHVFWTCPAASMLRKQFMDDWHLHTIEDTKLEQAFFSLVLPMVPPGMGKLADTLYPFLSAGLRERLTAAIITAAENCWRIGVALYFHAVWRWRVSHFDAHNDITAPYRSAGLRTRLRHGYQTVVFRTGVGLGSVLNSALASNFYKYLSSAHPEQYRNFRPHGTSQFMLFFGGSSRGNPSPGGCGSMVVQVGDDVIGHAVL</sequence>
<gene>
    <name evidence="1" type="ORF">PHMEG_00034885</name>
</gene>
<dbReference type="OrthoDB" id="129460at2759"/>
<name>A0A225UPV3_9STRA</name>
<protein>
    <submittedName>
        <fullName evidence="1">Reverse transcriptase</fullName>
    </submittedName>
</protein>
<dbReference type="EMBL" id="NBNE01013309">
    <property type="protein sequence ID" value="OWY95177.1"/>
    <property type="molecule type" value="Genomic_DNA"/>
</dbReference>
<dbReference type="Proteomes" id="UP000198211">
    <property type="component" value="Unassembled WGS sequence"/>
</dbReference>
<organism evidence="1 2">
    <name type="scientific">Phytophthora megakarya</name>
    <dbReference type="NCBI Taxonomy" id="4795"/>
    <lineage>
        <taxon>Eukaryota</taxon>
        <taxon>Sar</taxon>
        <taxon>Stramenopiles</taxon>
        <taxon>Oomycota</taxon>
        <taxon>Peronosporomycetes</taxon>
        <taxon>Peronosporales</taxon>
        <taxon>Peronosporaceae</taxon>
        <taxon>Phytophthora</taxon>
    </lineage>
</organism>
<dbReference type="AlphaFoldDB" id="A0A225UPV3"/>
<evidence type="ECO:0000313" key="1">
    <source>
        <dbReference type="EMBL" id="OWY95177.1"/>
    </source>
</evidence>
<dbReference type="GO" id="GO:0003964">
    <property type="term" value="F:RNA-directed DNA polymerase activity"/>
    <property type="evidence" value="ECO:0007669"/>
    <property type="project" value="UniProtKB-KW"/>
</dbReference>
<comment type="caution">
    <text evidence="1">The sequence shown here is derived from an EMBL/GenBank/DDBJ whole genome shotgun (WGS) entry which is preliminary data.</text>
</comment>